<sequence>MNSDLTLAAMSGGVDSSVTAALLLERGHKIVGVTMSVWEPPENVERHSGACCSTEDTDDARRVAEKLGIPHYSLNVKNEFKEGVIDNFVREYLSGRTPNPCVKCNQILKFDHLFQKGERFGARYVATGHYARIGSFMGSSVIMRGIDRHKDQSYFLFSTPPDKLGRILFPLGELSKEETRKLAHKYGLNVADKKESQEICFIPDDNYAKFIEQTSRSTTHCEGDIVRSSGEKLGRHQGFMRFTIGQRKGLGIASSAPLYVIDIVPERNQVVVGEREEVFSSRLLATDMNWFVDPHEIGDLELTAKIRSRSEDSPAEITIKGKNSVSITFAEPQLAITPGQGVAIYHGQFLLGGGWIERGLN</sequence>
<dbReference type="Pfam" id="PF20258">
    <property type="entry name" value="tRNA_Me_trans_C"/>
    <property type="match status" value="1"/>
</dbReference>
<evidence type="ECO:0000256" key="6">
    <source>
        <dbReference type="ARBA" id="ARBA00022884"/>
    </source>
</evidence>
<evidence type="ECO:0000256" key="2">
    <source>
        <dbReference type="ARBA" id="ARBA00022679"/>
    </source>
</evidence>
<dbReference type="InterPro" id="IPR046884">
    <property type="entry name" value="MnmA-like_central"/>
</dbReference>
<gene>
    <name evidence="10" type="ORF">MNBD_NITROSPINAE02-360</name>
</gene>
<evidence type="ECO:0000256" key="5">
    <source>
        <dbReference type="ARBA" id="ARBA00022840"/>
    </source>
</evidence>
<dbReference type="EC" id="2.8.1.13" evidence="10"/>
<evidence type="ECO:0000256" key="4">
    <source>
        <dbReference type="ARBA" id="ARBA00022741"/>
    </source>
</evidence>
<dbReference type="GO" id="GO:0002143">
    <property type="term" value="P:tRNA wobble position uridine thiolation"/>
    <property type="evidence" value="ECO:0007669"/>
    <property type="project" value="TreeGrafter"/>
</dbReference>
<dbReference type="HAMAP" id="MF_00144">
    <property type="entry name" value="tRNA_thiouridyl_MnmA"/>
    <property type="match status" value="1"/>
</dbReference>
<dbReference type="NCBIfam" id="NF001138">
    <property type="entry name" value="PRK00143.1"/>
    <property type="match status" value="1"/>
</dbReference>
<dbReference type="FunFam" id="3.40.50.620:FF:000115">
    <property type="entry name" value="tRNA-specific 2-thiouridylase MnmA"/>
    <property type="match status" value="1"/>
</dbReference>
<dbReference type="Gene3D" id="2.40.30.10">
    <property type="entry name" value="Translation factors"/>
    <property type="match status" value="1"/>
</dbReference>
<dbReference type="SUPFAM" id="SSF52402">
    <property type="entry name" value="Adenine nucleotide alpha hydrolases-like"/>
    <property type="match status" value="1"/>
</dbReference>
<dbReference type="InterPro" id="IPR046885">
    <property type="entry name" value="MnmA-like_C"/>
</dbReference>
<dbReference type="InterPro" id="IPR014729">
    <property type="entry name" value="Rossmann-like_a/b/a_fold"/>
</dbReference>
<dbReference type="Pfam" id="PF03054">
    <property type="entry name" value="tRNA_Me_trans"/>
    <property type="match status" value="1"/>
</dbReference>
<dbReference type="AlphaFoldDB" id="A0A3B1CHL3"/>
<dbReference type="EMBL" id="UOGE01000115">
    <property type="protein sequence ID" value="VAX26061.1"/>
    <property type="molecule type" value="Genomic_DNA"/>
</dbReference>
<proteinExistence type="inferred from homology"/>
<evidence type="ECO:0000259" key="9">
    <source>
        <dbReference type="Pfam" id="PF20259"/>
    </source>
</evidence>
<keyword evidence="4" id="KW-0547">Nucleotide-binding</keyword>
<dbReference type="GO" id="GO:0005524">
    <property type="term" value="F:ATP binding"/>
    <property type="evidence" value="ECO:0007669"/>
    <property type="project" value="UniProtKB-KW"/>
</dbReference>
<organism evidence="10">
    <name type="scientific">hydrothermal vent metagenome</name>
    <dbReference type="NCBI Taxonomy" id="652676"/>
    <lineage>
        <taxon>unclassified sequences</taxon>
        <taxon>metagenomes</taxon>
        <taxon>ecological metagenomes</taxon>
    </lineage>
</organism>
<keyword evidence="5" id="KW-0067">ATP-binding</keyword>
<keyword evidence="7" id="KW-1015">Disulfide bond</keyword>
<dbReference type="InterPro" id="IPR004506">
    <property type="entry name" value="MnmA-like"/>
</dbReference>
<dbReference type="GO" id="GO:0000049">
    <property type="term" value="F:tRNA binding"/>
    <property type="evidence" value="ECO:0007669"/>
    <property type="project" value="UniProtKB-KW"/>
</dbReference>
<dbReference type="Gene3D" id="2.30.30.280">
    <property type="entry name" value="Adenine nucleotide alpha hydrolases-like domains"/>
    <property type="match status" value="1"/>
</dbReference>
<evidence type="ECO:0000259" key="8">
    <source>
        <dbReference type="Pfam" id="PF20258"/>
    </source>
</evidence>
<dbReference type="InterPro" id="IPR023382">
    <property type="entry name" value="MnmA-like_central_sf"/>
</dbReference>
<dbReference type="GO" id="GO:0103016">
    <property type="term" value="F:tRNA-uridine 2-sulfurtransferase activity"/>
    <property type="evidence" value="ECO:0007669"/>
    <property type="project" value="UniProtKB-EC"/>
</dbReference>
<evidence type="ECO:0000313" key="10">
    <source>
        <dbReference type="EMBL" id="VAX26061.1"/>
    </source>
</evidence>
<dbReference type="CDD" id="cd01998">
    <property type="entry name" value="MnmA_TRMU-like"/>
    <property type="match status" value="1"/>
</dbReference>
<evidence type="ECO:0000256" key="3">
    <source>
        <dbReference type="ARBA" id="ARBA00022694"/>
    </source>
</evidence>
<name>A0A3B1CHL3_9ZZZZ</name>
<accession>A0A3B1CHL3</accession>
<evidence type="ECO:0000256" key="7">
    <source>
        <dbReference type="ARBA" id="ARBA00023157"/>
    </source>
</evidence>
<feature type="domain" description="tRNA-specific 2-thiouridylase MnmA-like C-terminal" evidence="8">
    <location>
        <begin position="281"/>
        <end position="356"/>
    </location>
</feature>
<keyword evidence="3" id="KW-0819">tRNA processing</keyword>
<dbReference type="Pfam" id="PF20259">
    <property type="entry name" value="tRNA_Me_trans_M"/>
    <property type="match status" value="1"/>
</dbReference>
<feature type="domain" description="tRNA-specific 2-thiouridylase MnmA-like central" evidence="9">
    <location>
        <begin position="218"/>
        <end position="274"/>
    </location>
</feature>
<dbReference type="PANTHER" id="PTHR11933:SF5">
    <property type="entry name" value="MITOCHONDRIAL TRNA-SPECIFIC 2-THIOURIDYLASE 1"/>
    <property type="match status" value="1"/>
</dbReference>
<keyword evidence="2 10" id="KW-0808">Transferase</keyword>
<dbReference type="PANTHER" id="PTHR11933">
    <property type="entry name" value="TRNA 5-METHYLAMINOMETHYL-2-THIOURIDYLATE -METHYLTRANSFERASE"/>
    <property type="match status" value="1"/>
</dbReference>
<keyword evidence="6" id="KW-0694">RNA-binding</keyword>
<dbReference type="FunFam" id="2.30.30.280:FF:000001">
    <property type="entry name" value="tRNA-specific 2-thiouridylase MnmA"/>
    <property type="match status" value="1"/>
</dbReference>
<protein>
    <submittedName>
        <fullName evidence="10">tRNA-specific 2-thiouridylase MnmA</fullName>
        <ecNumber evidence="10">2.8.1.13</ecNumber>
    </submittedName>
</protein>
<keyword evidence="1" id="KW-0820">tRNA-binding</keyword>
<dbReference type="Gene3D" id="3.40.50.620">
    <property type="entry name" value="HUPs"/>
    <property type="match status" value="1"/>
</dbReference>
<evidence type="ECO:0000256" key="1">
    <source>
        <dbReference type="ARBA" id="ARBA00022555"/>
    </source>
</evidence>
<reference evidence="10" key="1">
    <citation type="submission" date="2018-06" db="EMBL/GenBank/DDBJ databases">
        <authorList>
            <person name="Zhirakovskaya E."/>
        </authorList>
    </citation>
    <scope>NUCLEOTIDE SEQUENCE</scope>
</reference>
<dbReference type="NCBIfam" id="TIGR00420">
    <property type="entry name" value="trmU"/>
    <property type="match status" value="1"/>
</dbReference>